<evidence type="ECO:0000313" key="1">
    <source>
        <dbReference type="EMBL" id="SDC79611.1"/>
    </source>
</evidence>
<protein>
    <submittedName>
        <fullName evidence="1">Spore coat protein CotO</fullName>
    </submittedName>
</protein>
<evidence type="ECO:0000313" key="2">
    <source>
        <dbReference type="Proteomes" id="UP000198666"/>
    </source>
</evidence>
<dbReference type="EMBL" id="FMZB01000004">
    <property type="protein sequence ID" value="SDC79611.1"/>
    <property type="molecule type" value="Genomic_DNA"/>
</dbReference>
<accession>A0A1G6PHY7</accession>
<dbReference type="AlphaFoldDB" id="A0A1G6PHY7"/>
<gene>
    <name evidence="1" type="ORF">SAMN05421663_104134</name>
</gene>
<name>A0A1G6PHY7_9BACI</name>
<organism evidence="1 2">
    <name type="scientific">Terribacillus halophilus</name>
    <dbReference type="NCBI Taxonomy" id="361279"/>
    <lineage>
        <taxon>Bacteria</taxon>
        <taxon>Bacillati</taxon>
        <taxon>Bacillota</taxon>
        <taxon>Bacilli</taxon>
        <taxon>Bacillales</taxon>
        <taxon>Bacillaceae</taxon>
        <taxon>Terribacillus</taxon>
    </lineage>
</organism>
<keyword evidence="1" id="KW-0167">Capsid protein</keyword>
<dbReference type="RefSeq" id="WP_093726933.1">
    <property type="nucleotide sequence ID" value="NZ_FMZB01000004.1"/>
</dbReference>
<reference evidence="2" key="1">
    <citation type="submission" date="2016-10" db="EMBL/GenBank/DDBJ databases">
        <authorList>
            <person name="Varghese N."/>
            <person name="Submissions S."/>
        </authorList>
    </citation>
    <scope>NUCLEOTIDE SEQUENCE [LARGE SCALE GENOMIC DNA]</scope>
    <source>
        <strain evidence="2">DSM 21620</strain>
    </source>
</reference>
<dbReference type="STRING" id="361279.SAMN05421663_104134"/>
<dbReference type="OrthoDB" id="2970540at2"/>
<dbReference type="InterPro" id="IPR025439">
    <property type="entry name" value="Spore_coat_CotO"/>
</dbReference>
<proteinExistence type="predicted"/>
<dbReference type="Proteomes" id="UP000198666">
    <property type="component" value="Unassembled WGS sequence"/>
</dbReference>
<keyword evidence="2" id="KW-1185">Reference proteome</keyword>
<sequence length="143" mass="16378">MSKEKVRRQQPLLFIAQPKLDLPKAEMQQAFRTTRDKKKEVKTDDVKPKPAGVSVEEVVVKEGVKKSKKGDFKDLSITEKTSYLLNLPSQIPRMKCEVITEENSFIGTISGIEEDVIQFKSIRRPFKREIKLSSVKDIKLLGF</sequence>
<keyword evidence="1" id="KW-0946">Virion</keyword>
<dbReference type="Pfam" id="PF14153">
    <property type="entry name" value="Spore_coat_CotO"/>
    <property type="match status" value="1"/>
</dbReference>